<feature type="domain" description="RDD" evidence="6">
    <location>
        <begin position="18"/>
        <end position="143"/>
    </location>
</feature>
<evidence type="ECO:0000259" key="6">
    <source>
        <dbReference type="Pfam" id="PF06271"/>
    </source>
</evidence>
<feature type="transmembrane region" description="Helical" evidence="5">
    <location>
        <begin position="109"/>
        <end position="130"/>
    </location>
</feature>
<proteinExistence type="predicted"/>
<dbReference type="EMBL" id="FTOP01000008">
    <property type="protein sequence ID" value="SIS93730.1"/>
    <property type="molecule type" value="Genomic_DNA"/>
</dbReference>
<sequence length="238" mass="26680">MKEFQIKTAQNISINQNTANVGTRIAAYLIDGAIIFFYIIFIIFVGSKIKSDTSLAWSVYSLFFLPVLLYHLLFESFFDGQSPGKMAMNIRVVKLDGSKPTLSNYLIRWLLRFVDISITTGGIAVISILVSGRGQRVGDVAAGTTVVSENFTIGLHQTLLQEIPEDYVPRYPQVISLTDKQIQNIKQIKNEALKAGDFGLIRKLAEKTASLIQVSPEEKNLEFIDNIIKDYNYYAQKG</sequence>
<dbReference type="OrthoDB" id="9814143at2"/>
<dbReference type="GO" id="GO:0016020">
    <property type="term" value="C:membrane"/>
    <property type="evidence" value="ECO:0007669"/>
    <property type="project" value="UniProtKB-SubCell"/>
</dbReference>
<dbReference type="STRING" id="529505.SAMN05421761_108187"/>
<keyword evidence="4 5" id="KW-0472">Membrane</keyword>
<evidence type="ECO:0000256" key="3">
    <source>
        <dbReference type="ARBA" id="ARBA00022989"/>
    </source>
</evidence>
<feature type="transmembrane region" description="Helical" evidence="5">
    <location>
        <begin position="57"/>
        <end position="78"/>
    </location>
</feature>
<evidence type="ECO:0000313" key="8">
    <source>
        <dbReference type="Proteomes" id="UP000186026"/>
    </source>
</evidence>
<feature type="transmembrane region" description="Helical" evidence="5">
    <location>
        <begin position="25"/>
        <end position="45"/>
    </location>
</feature>
<dbReference type="Proteomes" id="UP000186026">
    <property type="component" value="Unassembled WGS sequence"/>
</dbReference>
<organism evidence="7 8">
    <name type="scientific">Belliella pelovolcani</name>
    <dbReference type="NCBI Taxonomy" id="529505"/>
    <lineage>
        <taxon>Bacteria</taxon>
        <taxon>Pseudomonadati</taxon>
        <taxon>Bacteroidota</taxon>
        <taxon>Cytophagia</taxon>
        <taxon>Cytophagales</taxon>
        <taxon>Cyclobacteriaceae</taxon>
        <taxon>Belliella</taxon>
    </lineage>
</organism>
<evidence type="ECO:0000256" key="5">
    <source>
        <dbReference type="SAM" id="Phobius"/>
    </source>
</evidence>
<evidence type="ECO:0000256" key="1">
    <source>
        <dbReference type="ARBA" id="ARBA00004141"/>
    </source>
</evidence>
<dbReference type="InterPro" id="IPR010432">
    <property type="entry name" value="RDD"/>
</dbReference>
<evidence type="ECO:0000313" key="7">
    <source>
        <dbReference type="EMBL" id="SIS93730.1"/>
    </source>
</evidence>
<keyword evidence="3 5" id="KW-1133">Transmembrane helix</keyword>
<name>A0A1N7N5X4_9BACT</name>
<dbReference type="RefSeq" id="WP_076501392.1">
    <property type="nucleotide sequence ID" value="NZ_FTOP01000008.1"/>
</dbReference>
<comment type="subcellular location">
    <subcellularLocation>
        <location evidence="1">Membrane</location>
        <topology evidence="1">Multi-pass membrane protein</topology>
    </subcellularLocation>
</comment>
<dbReference type="AlphaFoldDB" id="A0A1N7N5X4"/>
<evidence type="ECO:0000256" key="2">
    <source>
        <dbReference type="ARBA" id="ARBA00022692"/>
    </source>
</evidence>
<keyword evidence="2 5" id="KW-0812">Transmembrane</keyword>
<accession>A0A1N7N5X4</accession>
<gene>
    <name evidence="7" type="ORF">SAMN05421761_108187</name>
</gene>
<dbReference type="PANTHER" id="PTHR38480:SF1">
    <property type="entry name" value="SLR0254 PROTEIN"/>
    <property type="match status" value="1"/>
</dbReference>
<keyword evidence="8" id="KW-1185">Reference proteome</keyword>
<dbReference type="Pfam" id="PF06271">
    <property type="entry name" value="RDD"/>
    <property type="match status" value="1"/>
</dbReference>
<dbReference type="PANTHER" id="PTHR38480">
    <property type="entry name" value="SLR0254 PROTEIN"/>
    <property type="match status" value="1"/>
</dbReference>
<protein>
    <submittedName>
        <fullName evidence="7">Uncharacterized membrane protein YckC, RDD family</fullName>
    </submittedName>
</protein>
<reference evidence="8" key="1">
    <citation type="submission" date="2017-01" db="EMBL/GenBank/DDBJ databases">
        <authorList>
            <person name="Varghese N."/>
            <person name="Submissions S."/>
        </authorList>
    </citation>
    <scope>NUCLEOTIDE SEQUENCE [LARGE SCALE GENOMIC DNA]</scope>
    <source>
        <strain evidence="8">DSM 46698</strain>
    </source>
</reference>
<evidence type="ECO:0000256" key="4">
    <source>
        <dbReference type="ARBA" id="ARBA00023136"/>
    </source>
</evidence>